<evidence type="ECO:0000256" key="2">
    <source>
        <dbReference type="SAM" id="Phobius"/>
    </source>
</evidence>
<evidence type="ECO:0000313" key="4">
    <source>
        <dbReference type="Proteomes" id="UP000237144"/>
    </source>
</evidence>
<feature type="compositionally biased region" description="Polar residues" evidence="1">
    <location>
        <begin position="212"/>
        <end position="231"/>
    </location>
</feature>
<keyword evidence="2" id="KW-0812">Transmembrane</keyword>
<proteinExistence type="predicted"/>
<feature type="region of interest" description="Disordered" evidence="1">
    <location>
        <begin position="196"/>
        <end position="296"/>
    </location>
</feature>
<accession>A0A2S5B780</accession>
<feature type="compositionally biased region" description="Low complexity" evidence="1">
    <location>
        <begin position="90"/>
        <end position="106"/>
    </location>
</feature>
<dbReference type="OrthoDB" id="2528797at2759"/>
<protein>
    <submittedName>
        <fullName evidence="3">Uncharacterized protein</fullName>
    </submittedName>
</protein>
<dbReference type="AlphaFoldDB" id="A0A2S5B780"/>
<gene>
    <name evidence="3" type="ORF">BMF94_4458</name>
</gene>
<evidence type="ECO:0000313" key="3">
    <source>
        <dbReference type="EMBL" id="POY72630.1"/>
    </source>
</evidence>
<reference evidence="3 4" key="1">
    <citation type="journal article" date="2018" name="Front. Microbiol.">
        <title>Prospects for Fungal Bioremediation of Acidic Radioactive Waste Sites: Characterization and Genome Sequence of Rhodotorula taiwanensis MD1149.</title>
        <authorList>
            <person name="Tkavc R."/>
            <person name="Matrosova V.Y."/>
            <person name="Grichenko O.E."/>
            <person name="Gostincar C."/>
            <person name="Volpe R.P."/>
            <person name="Klimenkova P."/>
            <person name="Gaidamakova E.K."/>
            <person name="Zhou C.E."/>
            <person name="Stewart B.J."/>
            <person name="Lyman M.G."/>
            <person name="Malfatti S.A."/>
            <person name="Rubinfeld B."/>
            <person name="Courtot M."/>
            <person name="Singh J."/>
            <person name="Dalgard C.L."/>
            <person name="Hamilton T."/>
            <person name="Frey K.G."/>
            <person name="Gunde-Cimerman N."/>
            <person name="Dugan L."/>
            <person name="Daly M.J."/>
        </authorList>
    </citation>
    <scope>NUCLEOTIDE SEQUENCE [LARGE SCALE GENOMIC DNA]</scope>
    <source>
        <strain evidence="3 4">MD1149</strain>
    </source>
</reference>
<feature type="compositionally biased region" description="Basic and acidic residues" evidence="1">
    <location>
        <begin position="266"/>
        <end position="275"/>
    </location>
</feature>
<keyword evidence="2" id="KW-0472">Membrane</keyword>
<name>A0A2S5B780_9BASI</name>
<comment type="caution">
    <text evidence="3">The sequence shown here is derived from an EMBL/GenBank/DDBJ whole genome shotgun (WGS) entry which is preliminary data.</text>
</comment>
<dbReference type="Proteomes" id="UP000237144">
    <property type="component" value="Unassembled WGS sequence"/>
</dbReference>
<keyword evidence="4" id="KW-1185">Reference proteome</keyword>
<evidence type="ECO:0000256" key="1">
    <source>
        <dbReference type="SAM" id="MobiDB-lite"/>
    </source>
</evidence>
<feature type="transmembrane region" description="Helical" evidence="2">
    <location>
        <begin position="20"/>
        <end position="38"/>
    </location>
</feature>
<dbReference type="EMBL" id="PJQD01000048">
    <property type="protein sequence ID" value="POY72630.1"/>
    <property type="molecule type" value="Genomic_DNA"/>
</dbReference>
<sequence>MQDDADETVAASPATALPPWLWLTLSILALCALLFVSFRRRKSFELYARAREAFVDRFSQITPFERGGRLQLSPDQEAQLGRSNRRRPRSSSQASDGSSESSSSGGRYHRSRSRSDPAAEEEEDADASPFPDSDRPLQSRRNYTLDTTPLRPVVASVLSTLGWTAARATSALSGQGNRRDGFARMFWGLRDSERTGGIRLGEQAPPPPPPTSSQLGSQNSRLQGNRAQQPVPQGKAARVLGYGGGLPTSPRFELDDDDDDGSGDFRAGEREHDAVELPSQFSVPSSSRSSTDRGPL</sequence>
<feature type="region of interest" description="Disordered" evidence="1">
    <location>
        <begin position="66"/>
        <end position="144"/>
    </location>
</feature>
<organism evidence="3 4">
    <name type="scientific">Rhodotorula taiwanensis</name>
    <dbReference type="NCBI Taxonomy" id="741276"/>
    <lineage>
        <taxon>Eukaryota</taxon>
        <taxon>Fungi</taxon>
        <taxon>Dikarya</taxon>
        <taxon>Basidiomycota</taxon>
        <taxon>Pucciniomycotina</taxon>
        <taxon>Microbotryomycetes</taxon>
        <taxon>Sporidiobolales</taxon>
        <taxon>Sporidiobolaceae</taxon>
        <taxon>Rhodotorula</taxon>
    </lineage>
</organism>
<keyword evidence="2" id="KW-1133">Transmembrane helix</keyword>
<feature type="compositionally biased region" description="Low complexity" evidence="1">
    <location>
        <begin position="279"/>
        <end position="289"/>
    </location>
</feature>